<evidence type="ECO:0000256" key="1">
    <source>
        <dbReference type="ARBA" id="ARBA00022723"/>
    </source>
</evidence>
<proteinExistence type="predicted"/>
<evidence type="ECO:0000313" key="5">
    <source>
        <dbReference type="RefSeq" id="XP_012415449.1"/>
    </source>
</evidence>
<feature type="non-terminal residue" evidence="5">
    <location>
        <position position="125"/>
    </location>
</feature>
<dbReference type="RefSeq" id="XP_012415449.1">
    <property type="nucleotide sequence ID" value="XM_012559995.1"/>
</dbReference>
<evidence type="ECO:0000259" key="3">
    <source>
        <dbReference type="Pfam" id="PF00689"/>
    </source>
</evidence>
<keyword evidence="2" id="KW-0472">Membrane</keyword>
<dbReference type="GO" id="GO:1902600">
    <property type="term" value="P:proton transmembrane transport"/>
    <property type="evidence" value="ECO:0007669"/>
    <property type="project" value="TreeGrafter"/>
</dbReference>
<dbReference type="GO" id="GO:0036376">
    <property type="term" value="P:sodium ion export across plasma membrane"/>
    <property type="evidence" value="ECO:0007669"/>
    <property type="project" value="TreeGrafter"/>
</dbReference>
<dbReference type="SUPFAM" id="SSF81665">
    <property type="entry name" value="Calcium ATPase, transmembrane domain M"/>
    <property type="match status" value="1"/>
</dbReference>
<gene>
    <name evidence="5" type="primary">LOC101359874</name>
</gene>
<dbReference type="PANTHER" id="PTHR43294">
    <property type="entry name" value="SODIUM/POTASSIUM-TRANSPORTING ATPASE SUBUNIT ALPHA"/>
    <property type="match status" value="1"/>
</dbReference>
<dbReference type="InterPro" id="IPR050510">
    <property type="entry name" value="Cation_transp_ATPase_P-type"/>
</dbReference>
<feature type="transmembrane region" description="Helical" evidence="2">
    <location>
        <begin position="65"/>
        <end position="84"/>
    </location>
</feature>
<keyword evidence="2" id="KW-1133">Transmembrane helix</keyword>
<dbReference type="GeneID" id="101359874"/>
<evidence type="ECO:0000256" key="2">
    <source>
        <dbReference type="SAM" id="Phobius"/>
    </source>
</evidence>
<dbReference type="OrthoDB" id="3352408at2759"/>
<dbReference type="GO" id="GO:0046872">
    <property type="term" value="F:metal ion binding"/>
    <property type="evidence" value="ECO:0007669"/>
    <property type="project" value="UniProtKB-KW"/>
</dbReference>
<dbReference type="GO" id="GO:0030007">
    <property type="term" value="P:intracellular potassium ion homeostasis"/>
    <property type="evidence" value="ECO:0007669"/>
    <property type="project" value="TreeGrafter"/>
</dbReference>
<dbReference type="Gene3D" id="1.20.1110.10">
    <property type="entry name" value="Calcium-transporting ATPase, transmembrane domain"/>
    <property type="match status" value="1"/>
</dbReference>
<feature type="non-terminal residue" evidence="5">
    <location>
        <position position="1"/>
    </location>
</feature>
<dbReference type="InterPro" id="IPR023298">
    <property type="entry name" value="ATPase_P-typ_TM_dom_sf"/>
</dbReference>
<dbReference type="STRING" id="127582.A0A2Y9G2M3"/>
<dbReference type="PANTHER" id="PTHR43294:SF1">
    <property type="entry name" value="POTASSIUM-TRANSPORTING ATPASE ALPHA CHAIN 2"/>
    <property type="match status" value="1"/>
</dbReference>
<organism evidence="4 5">
    <name type="scientific">Trichechus manatus latirostris</name>
    <name type="common">Florida manatee</name>
    <dbReference type="NCBI Taxonomy" id="127582"/>
    <lineage>
        <taxon>Eukaryota</taxon>
        <taxon>Metazoa</taxon>
        <taxon>Chordata</taxon>
        <taxon>Craniata</taxon>
        <taxon>Vertebrata</taxon>
        <taxon>Euteleostomi</taxon>
        <taxon>Mammalia</taxon>
        <taxon>Eutheria</taxon>
        <taxon>Afrotheria</taxon>
        <taxon>Sirenia</taxon>
        <taxon>Trichechidae</taxon>
        <taxon>Trichechus</taxon>
    </lineage>
</organism>
<name>A0A2Y9G2M3_TRIMA</name>
<dbReference type="InterPro" id="IPR006068">
    <property type="entry name" value="ATPase_P-typ_cation-transptr_C"/>
</dbReference>
<keyword evidence="4" id="KW-1185">Reference proteome</keyword>
<dbReference type="GO" id="GO:0006883">
    <property type="term" value="P:intracellular sodium ion homeostasis"/>
    <property type="evidence" value="ECO:0007669"/>
    <property type="project" value="TreeGrafter"/>
</dbReference>
<dbReference type="InParanoid" id="A0A2Y9G2M3"/>
<reference evidence="5" key="1">
    <citation type="submission" date="2025-08" db="UniProtKB">
        <authorList>
            <consortium name="RefSeq"/>
        </authorList>
    </citation>
    <scope>IDENTIFICATION</scope>
</reference>
<dbReference type="Pfam" id="PF00689">
    <property type="entry name" value="Cation_ATPase_C"/>
    <property type="match status" value="1"/>
</dbReference>
<dbReference type="GO" id="GO:0005886">
    <property type="term" value="C:plasma membrane"/>
    <property type="evidence" value="ECO:0007669"/>
    <property type="project" value="TreeGrafter"/>
</dbReference>
<dbReference type="GO" id="GO:0005391">
    <property type="term" value="F:P-type sodium:potassium-exchanging transporter activity"/>
    <property type="evidence" value="ECO:0007669"/>
    <property type="project" value="TreeGrafter"/>
</dbReference>
<dbReference type="KEGG" id="tmu:101359874"/>
<dbReference type="GO" id="GO:1990573">
    <property type="term" value="P:potassium ion import across plasma membrane"/>
    <property type="evidence" value="ECO:0007669"/>
    <property type="project" value="TreeGrafter"/>
</dbReference>
<dbReference type="Proteomes" id="UP000248480">
    <property type="component" value="Unplaced"/>
</dbReference>
<feature type="transmembrane region" description="Helical" evidence="2">
    <location>
        <begin position="26"/>
        <end position="45"/>
    </location>
</feature>
<dbReference type="PRINTS" id="PR00121">
    <property type="entry name" value="NAKATPASE"/>
</dbReference>
<accession>A0A2Y9G2M3</accession>
<feature type="domain" description="Cation-transporting P-type ATPase C-terminal" evidence="3">
    <location>
        <begin position="24"/>
        <end position="119"/>
    </location>
</feature>
<keyword evidence="1" id="KW-0479">Metal-binding</keyword>
<dbReference type="AlphaFoldDB" id="A0A2Y9G2M3"/>
<evidence type="ECO:0000313" key="4">
    <source>
        <dbReference type="Proteomes" id="UP000248480"/>
    </source>
</evidence>
<protein>
    <submittedName>
        <fullName evidence="5">Potassium-transporting ATPase alpha chain 2-like</fullName>
    </submittedName>
</protein>
<sequence length="125" mass="14593">EKDDVNDLEDSYGQEWTRYQRQYLEWTGYTAFFVAIVVQQIAGLIIRKTRRNSIFQQGLFSSKVIWVGIASQITIALILSHGFGSVTALNFTVLRAQYWFVAVPYAILIWVYDEMRKLFIRLYPG</sequence>
<keyword evidence="2" id="KW-0812">Transmembrane</keyword>
<feature type="transmembrane region" description="Helical" evidence="2">
    <location>
        <begin position="96"/>
        <end position="112"/>
    </location>
</feature>
<dbReference type="FunFam" id="1.20.1110.10:FF:000095">
    <property type="entry name" value="Sodium/potassium-transporting ATPase subunit alpha-1"/>
    <property type="match status" value="1"/>
</dbReference>